<dbReference type="InterPro" id="IPR036390">
    <property type="entry name" value="WH_DNA-bd_sf"/>
</dbReference>
<dbReference type="CDD" id="cd08414">
    <property type="entry name" value="PBP2_LTTR_aromatics_like"/>
    <property type="match status" value="1"/>
</dbReference>
<dbReference type="InterPro" id="IPR036388">
    <property type="entry name" value="WH-like_DNA-bd_sf"/>
</dbReference>
<protein>
    <submittedName>
        <fullName evidence="6">LysR family transcriptional regulator</fullName>
    </submittedName>
</protein>
<evidence type="ECO:0000256" key="3">
    <source>
        <dbReference type="ARBA" id="ARBA00023125"/>
    </source>
</evidence>
<evidence type="ECO:0000256" key="1">
    <source>
        <dbReference type="ARBA" id="ARBA00009437"/>
    </source>
</evidence>
<evidence type="ECO:0000256" key="2">
    <source>
        <dbReference type="ARBA" id="ARBA00023015"/>
    </source>
</evidence>
<comment type="similarity">
    <text evidence="1">Belongs to the LysR transcriptional regulatory family.</text>
</comment>
<sequence>MELRHLRYFEAVAQTLHFGQAADRLNISQPAVSKQIKELEDELGFPLFIRYKKKVVLTDVGKVFWAETCKTLQQVERSVAKARLVRQGEIGEMRIGYDSAMLQAILTPLLKEFKQHYPGVKLILQEGCNLTLSTALVEDRLDVAFTYGSVSLPDLTSQPLGQTGYVVVLPLHHRLAGEDIISLAQLREENFILCPRYENPALLDEQLRLFEQAGYRPNILQESSSQAARINMVSAGLGITLTVDMLSNGPFSDVVFKPLREKSPDLVVSMAWHRGRNKPVVNKLVRLTQTYKKINAH</sequence>
<dbReference type="PANTHER" id="PTHR30346:SF0">
    <property type="entry name" value="HCA OPERON TRANSCRIPTIONAL ACTIVATOR HCAR"/>
    <property type="match status" value="1"/>
</dbReference>
<dbReference type="Pfam" id="PF00126">
    <property type="entry name" value="HTH_1"/>
    <property type="match status" value="1"/>
</dbReference>
<reference evidence="6 7" key="1">
    <citation type="submission" date="2019-12" db="EMBL/GenBank/DDBJ databases">
        <title>Spirosoma sp. HMF4905 genome sequencing and assembly.</title>
        <authorList>
            <person name="Kang H."/>
            <person name="Cha I."/>
            <person name="Kim H."/>
            <person name="Joh K."/>
        </authorList>
    </citation>
    <scope>NUCLEOTIDE SEQUENCE [LARGE SCALE GENOMIC DNA]</scope>
    <source>
        <strain evidence="6 7">HMF4905</strain>
    </source>
</reference>
<dbReference type="InterPro" id="IPR005119">
    <property type="entry name" value="LysR_subst-bd"/>
</dbReference>
<proteinExistence type="inferred from homology"/>
<dbReference type="PROSITE" id="PS50931">
    <property type="entry name" value="HTH_LYSR"/>
    <property type="match status" value="1"/>
</dbReference>
<dbReference type="EMBL" id="WPIN01000011">
    <property type="protein sequence ID" value="MVM33513.1"/>
    <property type="molecule type" value="Genomic_DNA"/>
</dbReference>
<dbReference type="AlphaFoldDB" id="A0A7K1SIB5"/>
<dbReference type="Gene3D" id="3.40.190.10">
    <property type="entry name" value="Periplasmic binding protein-like II"/>
    <property type="match status" value="2"/>
</dbReference>
<dbReference type="Proteomes" id="UP000436006">
    <property type="component" value="Unassembled WGS sequence"/>
</dbReference>
<dbReference type="SUPFAM" id="SSF53850">
    <property type="entry name" value="Periplasmic binding protein-like II"/>
    <property type="match status" value="1"/>
</dbReference>
<feature type="domain" description="HTH lysR-type" evidence="5">
    <location>
        <begin position="1"/>
        <end position="58"/>
    </location>
</feature>
<dbReference type="GO" id="GO:0003677">
    <property type="term" value="F:DNA binding"/>
    <property type="evidence" value="ECO:0007669"/>
    <property type="project" value="UniProtKB-KW"/>
</dbReference>
<dbReference type="PRINTS" id="PR00039">
    <property type="entry name" value="HTHLYSR"/>
</dbReference>
<dbReference type="GO" id="GO:0032993">
    <property type="term" value="C:protein-DNA complex"/>
    <property type="evidence" value="ECO:0007669"/>
    <property type="project" value="TreeGrafter"/>
</dbReference>
<keyword evidence="3" id="KW-0238">DNA-binding</keyword>
<name>A0A7K1SIB5_9BACT</name>
<evidence type="ECO:0000256" key="4">
    <source>
        <dbReference type="ARBA" id="ARBA00023163"/>
    </source>
</evidence>
<comment type="caution">
    <text evidence="6">The sequence shown here is derived from an EMBL/GenBank/DDBJ whole genome shotgun (WGS) entry which is preliminary data.</text>
</comment>
<dbReference type="Gene3D" id="1.10.10.10">
    <property type="entry name" value="Winged helix-like DNA-binding domain superfamily/Winged helix DNA-binding domain"/>
    <property type="match status" value="1"/>
</dbReference>
<gene>
    <name evidence="6" type="ORF">GO755_25980</name>
</gene>
<dbReference type="SUPFAM" id="SSF46785">
    <property type="entry name" value="Winged helix' DNA-binding domain"/>
    <property type="match status" value="1"/>
</dbReference>
<dbReference type="PANTHER" id="PTHR30346">
    <property type="entry name" value="TRANSCRIPTIONAL DUAL REGULATOR HCAR-RELATED"/>
    <property type="match status" value="1"/>
</dbReference>
<dbReference type="RefSeq" id="WP_157588226.1">
    <property type="nucleotide sequence ID" value="NZ_WPIN01000011.1"/>
</dbReference>
<dbReference type="FunFam" id="1.10.10.10:FF:000001">
    <property type="entry name" value="LysR family transcriptional regulator"/>
    <property type="match status" value="1"/>
</dbReference>
<evidence type="ECO:0000313" key="7">
    <source>
        <dbReference type="Proteomes" id="UP000436006"/>
    </source>
</evidence>
<keyword evidence="2" id="KW-0805">Transcription regulation</keyword>
<dbReference type="GO" id="GO:0003700">
    <property type="term" value="F:DNA-binding transcription factor activity"/>
    <property type="evidence" value="ECO:0007669"/>
    <property type="project" value="InterPro"/>
</dbReference>
<dbReference type="Pfam" id="PF03466">
    <property type="entry name" value="LysR_substrate"/>
    <property type="match status" value="1"/>
</dbReference>
<evidence type="ECO:0000313" key="6">
    <source>
        <dbReference type="EMBL" id="MVM33513.1"/>
    </source>
</evidence>
<dbReference type="InterPro" id="IPR000847">
    <property type="entry name" value="LysR_HTH_N"/>
</dbReference>
<keyword evidence="7" id="KW-1185">Reference proteome</keyword>
<organism evidence="6 7">
    <name type="scientific">Spirosoma arboris</name>
    <dbReference type="NCBI Taxonomy" id="2682092"/>
    <lineage>
        <taxon>Bacteria</taxon>
        <taxon>Pseudomonadati</taxon>
        <taxon>Bacteroidota</taxon>
        <taxon>Cytophagia</taxon>
        <taxon>Cytophagales</taxon>
        <taxon>Cytophagaceae</taxon>
        <taxon>Spirosoma</taxon>
    </lineage>
</organism>
<keyword evidence="4" id="KW-0804">Transcription</keyword>
<evidence type="ECO:0000259" key="5">
    <source>
        <dbReference type="PROSITE" id="PS50931"/>
    </source>
</evidence>
<accession>A0A7K1SIB5</accession>